<dbReference type="Proteomes" id="UP000034228">
    <property type="component" value="Unassembled WGS sequence"/>
</dbReference>
<dbReference type="GO" id="GO:0006508">
    <property type="term" value="P:proteolysis"/>
    <property type="evidence" value="ECO:0007669"/>
    <property type="project" value="UniProtKB-KW"/>
</dbReference>
<dbReference type="AlphaFoldDB" id="A0A0M2V2X2"/>
<dbReference type="SUPFAM" id="SSF53474">
    <property type="entry name" value="alpha/beta-Hydrolases"/>
    <property type="match status" value="1"/>
</dbReference>
<evidence type="ECO:0000256" key="1">
    <source>
        <dbReference type="ARBA" id="ARBA00022645"/>
    </source>
</evidence>
<evidence type="ECO:0000313" key="7">
    <source>
        <dbReference type="Proteomes" id="UP000034228"/>
    </source>
</evidence>
<dbReference type="GO" id="GO:0004185">
    <property type="term" value="F:serine-type carboxypeptidase activity"/>
    <property type="evidence" value="ECO:0007669"/>
    <property type="project" value="InterPro"/>
</dbReference>
<keyword evidence="4" id="KW-0378">Hydrolase</keyword>
<evidence type="ECO:0000256" key="4">
    <source>
        <dbReference type="ARBA" id="ARBA00022801"/>
    </source>
</evidence>
<dbReference type="InterPro" id="IPR029058">
    <property type="entry name" value="AB_hydrolase_fold"/>
</dbReference>
<reference evidence="6 7" key="1">
    <citation type="submission" date="2015-03" db="EMBL/GenBank/DDBJ databases">
        <title>Draft genome sequences of two protease-producing strains of Arsukibacterium isolated from two cold and alkaline environments.</title>
        <authorList>
            <person name="Lylloff J.E."/>
            <person name="Skov L.B."/>
            <person name="Jepsen M."/>
            <person name="Hallin P.F."/>
            <person name="Sorensen S.J."/>
            <person name="Stougaard P."/>
            <person name="Glaring M.A."/>
        </authorList>
    </citation>
    <scope>NUCLEOTIDE SEQUENCE [LARGE SCALE GENOMIC DNA]</scope>
    <source>
        <strain evidence="6 7">GCM72</strain>
    </source>
</reference>
<dbReference type="PANTHER" id="PTHR11802:SF3">
    <property type="entry name" value="RETINOID-INDUCIBLE SERINE CARBOXYPEPTIDASE"/>
    <property type="match status" value="1"/>
</dbReference>
<organism evidence="6 7">
    <name type="scientific">Arsukibacterium ikkense</name>
    <dbReference type="NCBI Taxonomy" id="336831"/>
    <lineage>
        <taxon>Bacteria</taxon>
        <taxon>Pseudomonadati</taxon>
        <taxon>Pseudomonadota</taxon>
        <taxon>Gammaproteobacteria</taxon>
        <taxon>Chromatiales</taxon>
        <taxon>Chromatiaceae</taxon>
        <taxon>Arsukibacterium</taxon>
    </lineage>
</organism>
<proteinExistence type="predicted"/>
<gene>
    <name evidence="6" type="ORF">WG68_17960</name>
</gene>
<keyword evidence="3" id="KW-0732">Signal</keyword>
<dbReference type="STRING" id="336831.WG68_17960"/>
<sequence>MLAALLTASWQLAAAEPIRIDADSVVVTEHRTEINGKRVNYNAYTGTQPVWDSEGNPTATLFYTYYQRTDIKDTAKRPLLISFNGGPGSASVWMHVAYTGPKSLNVDDEGYPIQPYGVKSNPHSVLDVADIVFVNPVNTGYSRVLPDKDGKMPGKDQQQKMFFGTNADVTYLAEWINSFVSRYQRWSSPKFLIGESYGTTRVAGLALALQNQQWMYLNGVVLVSPTDIGISRDGPVKAANRLPYFAATAWYHQMLAADLQQQDLYDILPEVEAFTLNQYLPALAKGNMISDSEKQQIAEQVSRYSGISVQNVLRSNLDISTSYFWKELLRDRGQTIGRLDSRYLGLDKNDVGAQPDYWAELTSWLHSFTPAINHYLRTELNYKTDIKYNMFGPVHPWDRTNDNTGENLRQAMAQNPYLQVLTQSGYYDGATNYFDAKYNMWQLDPSGKMKHRMSFKGYRSGHMMYLRAEDLKKSNDDLRQFILNALPKAGEAAKY</sequence>
<dbReference type="InterPro" id="IPR001563">
    <property type="entry name" value="Peptidase_S10"/>
</dbReference>
<dbReference type="PATRIC" id="fig|336831.14.peg.2169"/>
<keyword evidence="7" id="KW-1185">Reference proteome</keyword>
<evidence type="ECO:0000256" key="2">
    <source>
        <dbReference type="ARBA" id="ARBA00022670"/>
    </source>
</evidence>
<evidence type="ECO:0000313" key="6">
    <source>
        <dbReference type="EMBL" id="KKO43995.1"/>
    </source>
</evidence>
<dbReference type="Gene3D" id="3.40.50.1820">
    <property type="entry name" value="alpha/beta hydrolase"/>
    <property type="match status" value="1"/>
</dbReference>
<dbReference type="PANTHER" id="PTHR11802">
    <property type="entry name" value="SERINE PROTEASE FAMILY S10 SERINE CARBOXYPEPTIDASE"/>
    <property type="match status" value="1"/>
</dbReference>
<keyword evidence="2" id="KW-0645">Protease</keyword>
<comment type="caution">
    <text evidence="6">The sequence shown here is derived from an EMBL/GenBank/DDBJ whole genome shotgun (WGS) entry which is preliminary data.</text>
</comment>
<keyword evidence="1 6" id="KW-0121">Carboxypeptidase</keyword>
<evidence type="ECO:0000256" key="3">
    <source>
        <dbReference type="ARBA" id="ARBA00022729"/>
    </source>
</evidence>
<name>A0A0M2V2X2_9GAMM</name>
<protein>
    <submittedName>
        <fullName evidence="6">Carboxypeptidase</fullName>
    </submittedName>
</protein>
<accession>A0A0M2V2X2</accession>
<keyword evidence="5" id="KW-0325">Glycoprotein</keyword>
<evidence type="ECO:0000256" key="5">
    <source>
        <dbReference type="ARBA" id="ARBA00023180"/>
    </source>
</evidence>
<dbReference type="EMBL" id="LAHO01000022">
    <property type="protein sequence ID" value="KKO43995.1"/>
    <property type="molecule type" value="Genomic_DNA"/>
</dbReference>
<dbReference type="Pfam" id="PF00450">
    <property type="entry name" value="Peptidase_S10"/>
    <property type="match status" value="1"/>
</dbReference>